<reference evidence="3 4" key="1">
    <citation type="submission" date="2017-12" db="EMBL/GenBank/DDBJ databases">
        <title>Comparative genomics of Botrytis spp.</title>
        <authorList>
            <person name="Valero-Jimenez C.A."/>
            <person name="Tapia P."/>
            <person name="Veloso J."/>
            <person name="Silva-Moreno E."/>
            <person name="Staats M."/>
            <person name="Valdes J.H."/>
            <person name="Van Kan J.A.L."/>
        </authorList>
    </citation>
    <scope>NUCLEOTIDE SEQUENCE [LARGE SCALE GENOMIC DNA]</scope>
    <source>
        <strain evidence="3 4">Bh0001</strain>
    </source>
</reference>
<accession>A0A4Z1H4B4</accession>
<proteinExistence type="predicted"/>
<dbReference type="Proteomes" id="UP000297814">
    <property type="component" value="Unassembled WGS sequence"/>
</dbReference>
<feature type="compositionally biased region" description="Polar residues" evidence="2">
    <location>
        <begin position="59"/>
        <end position="85"/>
    </location>
</feature>
<keyword evidence="1" id="KW-0175">Coiled coil</keyword>
<evidence type="ECO:0000256" key="1">
    <source>
        <dbReference type="SAM" id="Coils"/>
    </source>
</evidence>
<feature type="region of interest" description="Disordered" evidence="2">
    <location>
        <begin position="1"/>
        <end position="85"/>
    </location>
</feature>
<protein>
    <submittedName>
        <fullName evidence="3">Uncharacterized protein</fullName>
    </submittedName>
</protein>
<feature type="compositionally biased region" description="Basic and acidic residues" evidence="2">
    <location>
        <begin position="46"/>
        <end position="55"/>
    </location>
</feature>
<evidence type="ECO:0000313" key="4">
    <source>
        <dbReference type="Proteomes" id="UP000297814"/>
    </source>
</evidence>
<sequence>MTRYGFSQRQRARKEARTLSNTHSPSEIPSPCNEPNVPNESTGADEAGRRERVTEDDQNSQSMIRSTQNNGLASDDNNNRLYRSVSPSSQTLNDLFKAENTRNANIFLAGDNIAKSERDQDGRQSLKTITNPAKHANTAIRGGGHVTDKTSGADGNRLTSFPLLLRTALESVVKNEELTSGRPTKNWVTRFKDSQKPINPHRRRRYNTKSPKSSIRNRVLRRLEYKNLGIELSYAEARRADWKPRDHIAVDLRIANTRKPKPGCSNLRYCLTCLKQVQDTVSDLGMEAEWVDKEIAKLNQLIANEENEMIEEARVSRVSNLIERTQSPRNFLTSTSPLLPRQAHVAGSLESPQPTAESQSSQIPDILGQWGSLETYNRFNFEALQHALKQALTGGQRKDDKRADQMESIVDTGAKDQQSELEAAFLKDSDEENEGVEEDGDDDWEEYFDCEDELSDDYYFLYDRVLREGMSEYINDQTERISEDEPQFAAHLFSNPLQSLEDQENNYDASPTDLTNPKTASEKRSSKKLSRTWVTRFLAKKAKSRHRRMPRGPGRFIYPSSENFLLLLMNGIKINGARPTRGDTELLRHQRHRESGHFVSFSSPLRHCWTYISCEEEAV</sequence>
<dbReference type="EMBL" id="PQXK01000002">
    <property type="protein sequence ID" value="TGO43309.1"/>
    <property type="molecule type" value="Genomic_DNA"/>
</dbReference>
<organism evidence="3 4">
    <name type="scientific">Botrytis hyacinthi</name>
    <dbReference type="NCBI Taxonomy" id="278943"/>
    <lineage>
        <taxon>Eukaryota</taxon>
        <taxon>Fungi</taxon>
        <taxon>Dikarya</taxon>
        <taxon>Ascomycota</taxon>
        <taxon>Pezizomycotina</taxon>
        <taxon>Leotiomycetes</taxon>
        <taxon>Helotiales</taxon>
        <taxon>Sclerotiniaceae</taxon>
        <taxon>Botrytis</taxon>
    </lineage>
</organism>
<keyword evidence="4" id="KW-1185">Reference proteome</keyword>
<feature type="coiled-coil region" evidence="1">
    <location>
        <begin position="288"/>
        <end position="315"/>
    </location>
</feature>
<gene>
    <name evidence="3" type="ORF">BHYA_0002g01140</name>
</gene>
<name>A0A4Z1H4B4_9HELO</name>
<dbReference type="AlphaFoldDB" id="A0A4Z1H4B4"/>
<comment type="caution">
    <text evidence="3">The sequence shown here is derived from an EMBL/GenBank/DDBJ whole genome shotgun (WGS) entry which is preliminary data.</text>
</comment>
<feature type="compositionally biased region" description="Polar residues" evidence="2">
    <location>
        <begin position="502"/>
        <end position="519"/>
    </location>
</feature>
<feature type="compositionally biased region" description="Polar residues" evidence="2">
    <location>
        <begin position="18"/>
        <end position="27"/>
    </location>
</feature>
<evidence type="ECO:0000313" key="3">
    <source>
        <dbReference type="EMBL" id="TGO43309.1"/>
    </source>
</evidence>
<evidence type="ECO:0000256" key="2">
    <source>
        <dbReference type="SAM" id="MobiDB-lite"/>
    </source>
</evidence>
<feature type="region of interest" description="Disordered" evidence="2">
    <location>
        <begin position="502"/>
        <end position="527"/>
    </location>
</feature>